<dbReference type="CDD" id="cd02644">
    <property type="entry name" value="R3H_jag"/>
    <property type="match status" value="1"/>
</dbReference>
<sequence length="207" mass="23110">MKKITVSGKTVDEAVKSAIAQLKTTRERVSIQVLEEPQKGFLGLIGTKPAVVEVEIKPDAAEEAIKFLQDVTANMGVTIEVEQRETKDGILFDLKGAGLGVLIGKRGQTLDSLQYLVNLVANRYSEQYLRIVLDAENYRDRRKESLEQLAKRLGNKAVRTRKEVILEPMNALERKIIHTALQDIKGVKTYSEGVEPNRRIVVAPAKM</sequence>
<evidence type="ECO:0000256" key="2">
    <source>
        <dbReference type="ARBA" id="ARBA00022884"/>
    </source>
</evidence>
<dbReference type="PANTHER" id="PTHR35800:SF1">
    <property type="entry name" value="RNA-BINDING PROTEIN KHPB"/>
    <property type="match status" value="1"/>
</dbReference>
<dbReference type="PROSITE" id="PS51061">
    <property type="entry name" value="R3H"/>
    <property type="match status" value="1"/>
</dbReference>
<comment type="domain">
    <text evidence="6">Has an N-terminal Jag-N domain and 2 RNA-binding domains (KH and R3H).</text>
</comment>
<accession>A0A1S2LZ46</accession>
<dbReference type="AlphaFoldDB" id="A0A1S2LZ46"/>
<dbReference type="InterPro" id="IPR036867">
    <property type="entry name" value="R3H_dom_sf"/>
</dbReference>
<dbReference type="Pfam" id="PF13083">
    <property type="entry name" value="KH_KhpA-B"/>
    <property type="match status" value="1"/>
</dbReference>
<dbReference type="Pfam" id="PF14804">
    <property type="entry name" value="Jag_N"/>
    <property type="match status" value="1"/>
</dbReference>
<dbReference type="Gene3D" id="3.30.300.20">
    <property type="match status" value="1"/>
</dbReference>
<evidence type="ECO:0000256" key="3">
    <source>
        <dbReference type="ARBA" id="ARBA00022960"/>
    </source>
</evidence>
<dbReference type="GO" id="GO:0009252">
    <property type="term" value="P:peptidoglycan biosynthetic process"/>
    <property type="evidence" value="ECO:0007669"/>
    <property type="project" value="UniProtKB-UniRule"/>
</dbReference>
<comment type="subcellular location">
    <subcellularLocation>
        <location evidence="6">Cytoplasm</location>
    </subcellularLocation>
</comment>
<gene>
    <name evidence="6" type="primary">khpB</name>
    <name evidence="6" type="synonym">eloR</name>
    <name evidence="8" type="ORF">BKP37_00080</name>
</gene>
<keyword evidence="3 6" id="KW-0133">Cell shape</keyword>
<comment type="subunit">
    <text evidence="6">Forms a complex with KhpA.</text>
</comment>
<keyword evidence="2 6" id="KW-0694">RNA-binding</keyword>
<evidence type="ECO:0000256" key="6">
    <source>
        <dbReference type="HAMAP-Rule" id="MF_00867"/>
    </source>
</evidence>
<protein>
    <recommendedName>
        <fullName evidence="6">RNA-binding protein KhpB</fullName>
    </recommendedName>
    <alternativeName>
        <fullName evidence="6">RNA-binding protein EloR</fullName>
    </alternativeName>
</protein>
<keyword evidence="9" id="KW-1185">Reference proteome</keyword>
<evidence type="ECO:0000313" key="9">
    <source>
        <dbReference type="Proteomes" id="UP000179524"/>
    </source>
</evidence>
<keyword evidence="5 6" id="KW-0961">Cell wall biogenesis/degradation</keyword>
<dbReference type="InterPro" id="IPR038008">
    <property type="entry name" value="Jag_KH"/>
</dbReference>
<dbReference type="Gene3D" id="3.30.30.80">
    <property type="entry name" value="probable RNA-binding protein from clostridium symbiosum atcc 14940"/>
    <property type="match status" value="1"/>
</dbReference>
<feature type="region of interest" description="Jag_N domain" evidence="6">
    <location>
        <begin position="5"/>
        <end position="55"/>
    </location>
</feature>
<evidence type="ECO:0000256" key="1">
    <source>
        <dbReference type="ARBA" id="ARBA00022490"/>
    </source>
</evidence>
<reference evidence="8 9" key="1">
    <citation type="submission" date="2016-10" db="EMBL/GenBank/DDBJ databases">
        <title>Draft genome sequences of four alkaliphilic bacteria belonging to the Anaerobacillus genus.</title>
        <authorList>
            <person name="Bassil N.M."/>
            <person name="Lloyd J.R."/>
        </authorList>
    </citation>
    <scope>NUCLEOTIDE SEQUENCE [LARGE SCALE GENOMIC DNA]</scope>
    <source>
        <strain evidence="8 9">DSM 18345</strain>
    </source>
</reference>
<dbReference type="HAMAP" id="MF_00867">
    <property type="entry name" value="KhpB"/>
    <property type="match status" value="1"/>
</dbReference>
<evidence type="ECO:0000259" key="7">
    <source>
        <dbReference type="PROSITE" id="PS51061"/>
    </source>
</evidence>
<feature type="domain" description="R3H" evidence="7">
    <location>
        <begin position="140"/>
        <end position="206"/>
    </location>
</feature>
<proteinExistence type="inferred from homology"/>
<evidence type="ECO:0000256" key="4">
    <source>
        <dbReference type="ARBA" id="ARBA00023186"/>
    </source>
</evidence>
<keyword evidence="1 6" id="KW-0963">Cytoplasm</keyword>
<dbReference type="InterPro" id="IPR039247">
    <property type="entry name" value="KhpB"/>
</dbReference>
<comment type="caution">
    <text evidence="8">The sequence shown here is derived from an EMBL/GenBank/DDBJ whole genome shotgun (WGS) entry which is preliminary data.</text>
</comment>
<organism evidence="8 9">
    <name type="scientific">Anaerobacillus alkalilacustris</name>
    <dbReference type="NCBI Taxonomy" id="393763"/>
    <lineage>
        <taxon>Bacteria</taxon>
        <taxon>Bacillati</taxon>
        <taxon>Bacillota</taxon>
        <taxon>Bacilli</taxon>
        <taxon>Bacillales</taxon>
        <taxon>Bacillaceae</taxon>
        <taxon>Anaerobacillus</taxon>
    </lineage>
</organism>
<dbReference type="SUPFAM" id="SSF82708">
    <property type="entry name" value="R3H domain"/>
    <property type="match status" value="1"/>
</dbReference>
<dbReference type="InterPro" id="IPR032782">
    <property type="entry name" value="KhpB_N"/>
</dbReference>
<dbReference type="GO" id="GO:0071555">
    <property type="term" value="P:cell wall organization"/>
    <property type="evidence" value="ECO:0007669"/>
    <property type="project" value="UniProtKB-KW"/>
</dbReference>
<dbReference type="GO" id="GO:0008360">
    <property type="term" value="P:regulation of cell shape"/>
    <property type="evidence" value="ECO:0007669"/>
    <property type="project" value="UniProtKB-KW"/>
</dbReference>
<dbReference type="NCBIfam" id="NF041568">
    <property type="entry name" value="Jag_EloR"/>
    <property type="match status" value="1"/>
</dbReference>
<dbReference type="RefSeq" id="WP_071307726.1">
    <property type="nucleotide sequence ID" value="NZ_MLQR01000001.1"/>
</dbReference>
<dbReference type="OrthoDB" id="9794483at2"/>
<dbReference type="InterPro" id="IPR034079">
    <property type="entry name" value="R3H_KhpB"/>
</dbReference>
<dbReference type="InterPro" id="IPR015946">
    <property type="entry name" value="KH_dom-like_a/b"/>
</dbReference>
<dbReference type="SMART" id="SM00393">
    <property type="entry name" value="R3H"/>
    <property type="match status" value="1"/>
</dbReference>
<name>A0A1S2LZ46_9BACI</name>
<dbReference type="InterPro" id="IPR001374">
    <property type="entry name" value="R3H_dom"/>
</dbReference>
<keyword evidence="4 6" id="KW-0143">Chaperone</keyword>
<dbReference type="InterPro" id="IPR038247">
    <property type="entry name" value="Jag_N_dom_sf"/>
</dbReference>
<dbReference type="EMBL" id="MLQR01000001">
    <property type="protein sequence ID" value="OIJ16997.1"/>
    <property type="molecule type" value="Genomic_DNA"/>
</dbReference>
<dbReference type="GO" id="GO:0003723">
    <property type="term" value="F:RNA binding"/>
    <property type="evidence" value="ECO:0007669"/>
    <property type="project" value="UniProtKB-UniRule"/>
</dbReference>
<dbReference type="Pfam" id="PF01424">
    <property type="entry name" value="R3H"/>
    <property type="match status" value="1"/>
</dbReference>
<evidence type="ECO:0000256" key="5">
    <source>
        <dbReference type="ARBA" id="ARBA00023316"/>
    </source>
</evidence>
<dbReference type="CDD" id="cd02414">
    <property type="entry name" value="KH-II_Jag"/>
    <property type="match status" value="1"/>
</dbReference>
<dbReference type="SMART" id="SM01245">
    <property type="entry name" value="Jag_N"/>
    <property type="match status" value="1"/>
</dbReference>
<evidence type="ECO:0000313" key="8">
    <source>
        <dbReference type="EMBL" id="OIJ16997.1"/>
    </source>
</evidence>
<dbReference type="Gene3D" id="3.30.1370.50">
    <property type="entry name" value="R3H-like domain"/>
    <property type="match status" value="1"/>
</dbReference>
<dbReference type="PANTHER" id="PTHR35800">
    <property type="entry name" value="PROTEIN JAG"/>
    <property type="match status" value="1"/>
</dbReference>
<comment type="similarity">
    <text evidence="6">Belongs to the KhpB RNA-binding protein family.</text>
</comment>
<comment type="function">
    <text evidence="6">A probable RNA chaperone. Forms a complex with KhpA which binds to cellular RNA and controls its expression. Plays a role in peptidoglycan (PG) homeostasis and cell length regulation.</text>
</comment>
<dbReference type="GO" id="GO:0005737">
    <property type="term" value="C:cytoplasm"/>
    <property type="evidence" value="ECO:0007669"/>
    <property type="project" value="UniProtKB-SubCell"/>
</dbReference>
<dbReference type="Proteomes" id="UP000179524">
    <property type="component" value="Unassembled WGS sequence"/>
</dbReference>